<feature type="non-terminal residue" evidence="2">
    <location>
        <position position="309"/>
    </location>
</feature>
<feature type="compositionally biased region" description="Gly residues" evidence="1">
    <location>
        <begin position="146"/>
        <end position="156"/>
    </location>
</feature>
<reference evidence="2" key="1">
    <citation type="submission" date="2020-02" db="EMBL/GenBank/DDBJ databases">
        <authorList>
            <person name="Meier V. D."/>
        </authorList>
    </citation>
    <scope>NUCLEOTIDE SEQUENCE</scope>
    <source>
        <strain evidence="2">AVDCRST_MAG52</strain>
    </source>
</reference>
<evidence type="ECO:0000313" key="2">
    <source>
        <dbReference type="EMBL" id="CAA9243042.1"/>
    </source>
</evidence>
<dbReference type="EMBL" id="CADCTN010000122">
    <property type="protein sequence ID" value="CAA9243042.1"/>
    <property type="molecule type" value="Genomic_DNA"/>
</dbReference>
<feature type="non-terminal residue" evidence="2">
    <location>
        <position position="1"/>
    </location>
</feature>
<feature type="region of interest" description="Disordered" evidence="1">
    <location>
        <begin position="1"/>
        <end position="309"/>
    </location>
</feature>
<dbReference type="AlphaFoldDB" id="A0A6J4I647"/>
<organism evidence="2">
    <name type="scientific">uncultured Blastococcus sp</name>
    <dbReference type="NCBI Taxonomy" id="217144"/>
    <lineage>
        <taxon>Bacteria</taxon>
        <taxon>Bacillati</taxon>
        <taxon>Actinomycetota</taxon>
        <taxon>Actinomycetes</taxon>
        <taxon>Geodermatophilales</taxon>
        <taxon>Geodermatophilaceae</taxon>
        <taxon>Blastococcus</taxon>
        <taxon>environmental samples</taxon>
    </lineage>
</organism>
<sequence length="309" mass="32304">GTARDRRQRSGRDDDGRGTPRPRPPGAHPVPQRRALDRRGGAPAGGRRQRRRADRGRPRRGRSLQRRQPGLPPVARRLAARRGGPARRGGAHRGGPGHHVQPLRLRPPDGTDDAGGAAGRHRPQGPGADPDVAGGAGRARVRPGAGDRGACGGLRGTAGPRRPLAPGPPAVDDPQGPARLGDRGPGRQAQLGLPPRCRRHPGHPGHRRAGPRSRLARAEHRAPLAAGGAGGRRHRDGRPAGAGERHPVAGAACRGRRRPGDAGGRGHPAPVGPGLHHRRVRDDADLRPRGHALGGGRPRHGLGRAGDRL</sequence>
<evidence type="ECO:0000256" key="1">
    <source>
        <dbReference type="SAM" id="MobiDB-lite"/>
    </source>
</evidence>
<feature type="compositionally biased region" description="Low complexity" evidence="1">
    <location>
        <begin position="66"/>
        <end position="83"/>
    </location>
</feature>
<accession>A0A6J4I647</accession>
<feature type="compositionally biased region" description="Basic residues" evidence="1">
    <location>
        <begin position="196"/>
        <end position="215"/>
    </location>
</feature>
<proteinExistence type="predicted"/>
<protein>
    <submittedName>
        <fullName evidence="2">Nucleoside-diphosphate-sugar epimerases</fullName>
    </submittedName>
</protein>
<gene>
    <name evidence="2" type="ORF">AVDCRST_MAG52-1743</name>
</gene>
<feature type="compositionally biased region" description="Basic residues" evidence="1">
    <location>
        <begin position="47"/>
        <end position="65"/>
    </location>
</feature>
<feature type="compositionally biased region" description="Basic and acidic residues" evidence="1">
    <location>
        <begin position="1"/>
        <end position="18"/>
    </location>
</feature>
<name>A0A6J4I647_9ACTN</name>